<gene>
    <name evidence="1" type="ORF">BRI6_4536</name>
</gene>
<name>A0A484RX10_9ZZZZ</name>
<protein>
    <submittedName>
        <fullName evidence="1">Uncharacterized protein</fullName>
    </submittedName>
</protein>
<organism evidence="1">
    <name type="scientific">plant metagenome</name>
    <dbReference type="NCBI Taxonomy" id="1297885"/>
    <lineage>
        <taxon>unclassified sequences</taxon>
        <taxon>metagenomes</taxon>
        <taxon>organismal metagenomes</taxon>
    </lineage>
</organism>
<sequence length="104" mass="11972">MIVNQQSSIEASTPDTPPPGIFLPSMIWTTDQEVVVAEKKRLLALHKQLNALVNSANPSDECATWHMMAEESLRQLDRDIDTLFDWLEATERGERRERCDRVYD</sequence>
<evidence type="ECO:0000313" key="1">
    <source>
        <dbReference type="EMBL" id="VFR54295.1"/>
    </source>
</evidence>
<dbReference type="AlphaFoldDB" id="A0A484RX10"/>
<proteinExistence type="predicted"/>
<dbReference type="EMBL" id="CAADII010000025">
    <property type="protein sequence ID" value="VFR54295.1"/>
    <property type="molecule type" value="Genomic_DNA"/>
</dbReference>
<reference evidence="1" key="1">
    <citation type="submission" date="2019-03" db="EMBL/GenBank/DDBJ databases">
        <authorList>
            <person name="Danneels B."/>
        </authorList>
    </citation>
    <scope>NUCLEOTIDE SEQUENCE</scope>
</reference>
<accession>A0A484RX10</accession>